<feature type="region of interest" description="Disordered" evidence="1">
    <location>
        <begin position="1"/>
        <end position="122"/>
    </location>
</feature>
<protein>
    <submittedName>
        <fullName evidence="2">Uncharacterized protein</fullName>
    </submittedName>
</protein>
<evidence type="ECO:0000313" key="2">
    <source>
        <dbReference type="EMBL" id="KAG9460311.1"/>
    </source>
</evidence>
<accession>A0A8J6B2J1</accession>
<dbReference type="EMBL" id="WNTK01085284">
    <property type="protein sequence ID" value="KAG9460311.1"/>
    <property type="molecule type" value="Genomic_DNA"/>
</dbReference>
<gene>
    <name evidence="2" type="ORF">GDO78_022680</name>
</gene>
<evidence type="ECO:0000313" key="3">
    <source>
        <dbReference type="Proteomes" id="UP000770717"/>
    </source>
</evidence>
<dbReference type="AlphaFoldDB" id="A0A8J6B2J1"/>
<name>A0A8J6B2J1_ELECQ</name>
<evidence type="ECO:0000256" key="1">
    <source>
        <dbReference type="SAM" id="MobiDB-lite"/>
    </source>
</evidence>
<sequence>MLSELPPQQLVRAGSLTAARPRHKATSAEIQTSSSKCRSCWSGCHGNRDGISRIPNNSITQAPPLECTSMRPEPVSGTPTARGGHQDRSSPAPHPISSGDRTGGADTETPRAAGPNSRIKIT</sequence>
<comment type="caution">
    <text evidence="2">The sequence shown here is derived from an EMBL/GenBank/DDBJ whole genome shotgun (WGS) entry which is preliminary data.</text>
</comment>
<proteinExistence type="predicted"/>
<keyword evidence="3" id="KW-1185">Reference proteome</keyword>
<reference evidence="2" key="1">
    <citation type="thesis" date="2020" institute="ProQuest LLC" country="789 East Eisenhower Parkway, Ann Arbor, MI, USA">
        <title>Comparative Genomics and Chromosome Evolution.</title>
        <authorList>
            <person name="Mudd A.B."/>
        </authorList>
    </citation>
    <scope>NUCLEOTIDE SEQUENCE</scope>
    <source>
        <strain evidence="2">HN-11 Male</strain>
        <tissue evidence="2">Kidney and liver</tissue>
    </source>
</reference>
<feature type="compositionally biased region" description="Polar residues" evidence="1">
    <location>
        <begin position="28"/>
        <end position="37"/>
    </location>
</feature>
<dbReference type="Proteomes" id="UP000770717">
    <property type="component" value="Unassembled WGS sequence"/>
</dbReference>
<organism evidence="2 3">
    <name type="scientific">Eleutherodactylus coqui</name>
    <name type="common">Puerto Rican coqui</name>
    <dbReference type="NCBI Taxonomy" id="57060"/>
    <lineage>
        <taxon>Eukaryota</taxon>
        <taxon>Metazoa</taxon>
        <taxon>Chordata</taxon>
        <taxon>Craniata</taxon>
        <taxon>Vertebrata</taxon>
        <taxon>Euteleostomi</taxon>
        <taxon>Amphibia</taxon>
        <taxon>Batrachia</taxon>
        <taxon>Anura</taxon>
        <taxon>Neobatrachia</taxon>
        <taxon>Hyloidea</taxon>
        <taxon>Eleutherodactylidae</taxon>
        <taxon>Eleutherodactylinae</taxon>
        <taxon>Eleutherodactylus</taxon>
        <taxon>Eleutherodactylus</taxon>
    </lineage>
</organism>